<feature type="compositionally biased region" description="Low complexity" evidence="7">
    <location>
        <begin position="301"/>
        <end position="313"/>
    </location>
</feature>
<sequence>MSSNMKCQLMAPPKTAIKGQNSAPCSQALSPISVSSASSFSSSCSPIFPFPLTPQQQQFGAPLQSVFFDGLSMANGWPMSLAATMANLHSNLAQNNNNAMSSQENDASGEGQNMTEESEQDQMAKLKMRFAAEMLLSYQNHFKEILMDAASSSSGSAVSAGPSAASSLLNCLGRNMGNMRGPAHMGGIVKGSSCRRSRTTFTTSQINQLEAVFKHTQYPDVFLREELAMRTNLSEARIQVWFQNRRAKQRKTRRSCSIGSSIFDTNLLHPDYGLHTARSQFSSPTSLSPTNSSKDSTPQLSPSALTGSSGSGSSCSSKANAFLIKSLMDLHNFEEHFANHHKNEPKSPANSATSHEEIEDQNLGDEGHGESEGEIEEDEAIESDAKDAIEDQFKNFTV</sequence>
<reference evidence="9" key="1">
    <citation type="submission" date="2022-01" db="EMBL/GenBank/DDBJ databases">
        <title>Genome Sequence Resource for Two Populations of Ditylenchus destructor, the Migratory Endoparasitic Phytonematode.</title>
        <authorList>
            <person name="Zhang H."/>
            <person name="Lin R."/>
            <person name="Xie B."/>
        </authorList>
    </citation>
    <scope>NUCLEOTIDE SEQUENCE</scope>
    <source>
        <strain evidence="9">BazhouSP</strain>
    </source>
</reference>
<feature type="region of interest" description="Disordered" evidence="7">
    <location>
        <begin position="96"/>
        <end position="117"/>
    </location>
</feature>
<dbReference type="InterPro" id="IPR001356">
    <property type="entry name" value="HD"/>
</dbReference>
<dbReference type="PROSITE" id="PS50071">
    <property type="entry name" value="HOMEOBOX_2"/>
    <property type="match status" value="1"/>
</dbReference>
<dbReference type="InterPro" id="IPR017970">
    <property type="entry name" value="Homeobox_CS"/>
</dbReference>
<gene>
    <name evidence="9" type="ORF">DdX_15422</name>
</gene>
<keyword evidence="10" id="KW-1185">Reference proteome</keyword>
<organism evidence="9 10">
    <name type="scientific">Ditylenchus destructor</name>
    <dbReference type="NCBI Taxonomy" id="166010"/>
    <lineage>
        <taxon>Eukaryota</taxon>
        <taxon>Metazoa</taxon>
        <taxon>Ecdysozoa</taxon>
        <taxon>Nematoda</taxon>
        <taxon>Chromadorea</taxon>
        <taxon>Rhabditida</taxon>
        <taxon>Tylenchina</taxon>
        <taxon>Tylenchomorpha</taxon>
        <taxon>Sphaerularioidea</taxon>
        <taxon>Anguinidae</taxon>
        <taxon>Anguininae</taxon>
        <taxon>Ditylenchus</taxon>
    </lineage>
</organism>
<dbReference type="Proteomes" id="UP001201812">
    <property type="component" value="Unassembled WGS sequence"/>
</dbReference>
<dbReference type="EMBL" id="JAKKPZ010000097">
    <property type="protein sequence ID" value="KAI1702523.1"/>
    <property type="molecule type" value="Genomic_DNA"/>
</dbReference>
<feature type="compositionally biased region" description="Basic and acidic residues" evidence="7">
    <location>
        <begin position="383"/>
        <end position="398"/>
    </location>
</feature>
<proteinExistence type="predicted"/>
<evidence type="ECO:0000259" key="8">
    <source>
        <dbReference type="PROSITE" id="PS50071"/>
    </source>
</evidence>
<dbReference type="PANTHER" id="PTHR24329:SF543">
    <property type="entry name" value="FI01017P-RELATED"/>
    <property type="match status" value="1"/>
</dbReference>
<protein>
    <submittedName>
        <fullName evidence="9">Homeobox domain-containing protein</fullName>
    </submittedName>
</protein>
<keyword evidence="2 5" id="KW-0238">DNA-binding</keyword>
<feature type="compositionally biased region" description="Acidic residues" evidence="7">
    <location>
        <begin position="372"/>
        <end position="382"/>
    </location>
</feature>
<dbReference type="CDD" id="cd00086">
    <property type="entry name" value="homeodomain"/>
    <property type="match status" value="1"/>
</dbReference>
<evidence type="ECO:0000256" key="5">
    <source>
        <dbReference type="PROSITE-ProRule" id="PRU00108"/>
    </source>
</evidence>
<dbReference type="PROSITE" id="PS00027">
    <property type="entry name" value="HOMEOBOX_1"/>
    <property type="match status" value="1"/>
</dbReference>
<evidence type="ECO:0000256" key="4">
    <source>
        <dbReference type="ARBA" id="ARBA00023242"/>
    </source>
</evidence>
<feature type="region of interest" description="Disordered" evidence="7">
    <location>
        <begin position="340"/>
        <end position="398"/>
    </location>
</feature>
<feature type="domain" description="Homeobox" evidence="8">
    <location>
        <begin position="192"/>
        <end position="252"/>
    </location>
</feature>
<accession>A0AAD4QUR8</accession>
<evidence type="ECO:0000313" key="9">
    <source>
        <dbReference type="EMBL" id="KAI1702523.1"/>
    </source>
</evidence>
<dbReference type="GO" id="GO:0000981">
    <property type="term" value="F:DNA-binding transcription factor activity, RNA polymerase II-specific"/>
    <property type="evidence" value="ECO:0007669"/>
    <property type="project" value="InterPro"/>
</dbReference>
<comment type="caution">
    <text evidence="9">The sequence shown here is derived from an EMBL/GenBank/DDBJ whole genome shotgun (WGS) entry which is preliminary data.</text>
</comment>
<dbReference type="Pfam" id="PF00046">
    <property type="entry name" value="Homeodomain"/>
    <property type="match status" value="1"/>
</dbReference>
<feature type="compositionally biased region" description="Low complexity" evidence="7">
    <location>
        <begin position="96"/>
        <end position="105"/>
    </location>
</feature>
<feature type="region of interest" description="Disordered" evidence="7">
    <location>
        <begin position="279"/>
        <end position="313"/>
    </location>
</feature>
<feature type="compositionally biased region" description="Low complexity" evidence="7">
    <location>
        <begin position="282"/>
        <end position="293"/>
    </location>
</feature>
<evidence type="ECO:0000256" key="7">
    <source>
        <dbReference type="SAM" id="MobiDB-lite"/>
    </source>
</evidence>
<dbReference type="SUPFAM" id="SSF46689">
    <property type="entry name" value="Homeodomain-like"/>
    <property type="match status" value="1"/>
</dbReference>
<dbReference type="GO" id="GO:0005634">
    <property type="term" value="C:nucleus"/>
    <property type="evidence" value="ECO:0007669"/>
    <property type="project" value="UniProtKB-SubCell"/>
</dbReference>
<comment type="subcellular location">
    <subcellularLocation>
        <location evidence="1 5 6">Nucleus</location>
    </subcellularLocation>
</comment>
<evidence type="ECO:0000256" key="2">
    <source>
        <dbReference type="ARBA" id="ARBA00023125"/>
    </source>
</evidence>
<evidence type="ECO:0000256" key="1">
    <source>
        <dbReference type="ARBA" id="ARBA00004123"/>
    </source>
</evidence>
<dbReference type="GO" id="GO:0000977">
    <property type="term" value="F:RNA polymerase II transcription regulatory region sequence-specific DNA binding"/>
    <property type="evidence" value="ECO:0007669"/>
    <property type="project" value="TreeGrafter"/>
</dbReference>
<keyword evidence="4 5" id="KW-0539">Nucleus</keyword>
<dbReference type="FunFam" id="1.10.10.60:FF:000679">
    <property type="entry name" value="Homeobox protein aristaless"/>
    <property type="match status" value="1"/>
</dbReference>
<dbReference type="PANTHER" id="PTHR24329">
    <property type="entry name" value="HOMEOBOX PROTEIN ARISTALESS"/>
    <property type="match status" value="1"/>
</dbReference>
<name>A0AAD4QUR8_9BILA</name>
<dbReference type="GO" id="GO:0030182">
    <property type="term" value="P:neuron differentiation"/>
    <property type="evidence" value="ECO:0007669"/>
    <property type="project" value="UniProtKB-ARBA"/>
</dbReference>
<dbReference type="InterPro" id="IPR050649">
    <property type="entry name" value="Paired_Homeobox_TFs"/>
</dbReference>
<evidence type="ECO:0000256" key="6">
    <source>
        <dbReference type="RuleBase" id="RU000682"/>
    </source>
</evidence>
<dbReference type="AlphaFoldDB" id="A0AAD4QUR8"/>
<dbReference type="InterPro" id="IPR009057">
    <property type="entry name" value="Homeodomain-like_sf"/>
</dbReference>
<feature type="DNA-binding region" description="Homeobox" evidence="5">
    <location>
        <begin position="194"/>
        <end position="253"/>
    </location>
</feature>
<keyword evidence="3 5" id="KW-0371">Homeobox</keyword>
<dbReference type="SMART" id="SM00389">
    <property type="entry name" value="HOX"/>
    <property type="match status" value="1"/>
</dbReference>
<dbReference type="Gene3D" id="1.10.10.60">
    <property type="entry name" value="Homeodomain-like"/>
    <property type="match status" value="1"/>
</dbReference>
<evidence type="ECO:0000256" key="3">
    <source>
        <dbReference type="ARBA" id="ARBA00023155"/>
    </source>
</evidence>
<evidence type="ECO:0000313" key="10">
    <source>
        <dbReference type="Proteomes" id="UP001201812"/>
    </source>
</evidence>